<dbReference type="PANTHER" id="PTHR43201:SF5">
    <property type="entry name" value="MEDIUM-CHAIN ACYL-COA LIGASE ACSF2, MITOCHONDRIAL"/>
    <property type="match status" value="1"/>
</dbReference>
<name>A0A4V2EY11_9MICO</name>
<evidence type="ECO:0000259" key="4">
    <source>
        <dbReference type="Pfam" id="PF13193"/>
    </source>
</evidence>
<evidence type="ECO:0000256" key="1">
    <source>
        <dbReference type="ARBA" id="ARBA00006432"/>
    </source>
</evidence>
<dbReference type="GO" id="GO:0006631">
    <property type="term" value="P:fatty acid metabolic process"/>
    <property type="evidence" value="ECO:0007669"/>
    <property type="project" value="TreeGrafter"/>
</dbReference>
<dbReference type="AlphaFoldDB" id="A0A4V2EY11"/>
<dbReference type="PANTHER" id="PTHR43201">
    <property type="entry name" value="ACYL-COA SYNTHETASE"/>
    <property type="match status" value="1"/>
</dbReference>
<keyword evidence="6" id="KW-1185">Reference proteome</keyword>
<feature type="domain" description="AMP-dependent synthetase/ligase" evidence="3">
    <location>
        <begin position="6"/>
        <end position="361"/>
    </location>
</feature>
<dbReference type="Pfam" id="PF13193">
    <property type="entry name" value="AMP-binding_C"/>
    <property type="match status" value="1"/>
</dbReference>
<evidence type="ECO:0000313" key="5">
    <source>
        <dbReference type="EMBL" id="RZS61370.1"/>
    </source>
</evidence>
<comment type="caution">
    <text evidence="5">The sequence shown here is derived from an EMBL/GenBank/DDBJ whole genome shotgun (WGS) entry which is preliminary data.</text>
</comment>
<accession>A0A4V2EY11</accession>
<comment type="similarity">
    <text evidence="1">Belongs to the ATP-dependent AMP-binding enzyme family.</text>
</comment>
<dbReference type="InterPro" id="IPR045851">
    <property type="entry name" value="AMP-bd_C_sf"/>
</dbReference>
<dbReference type="PROSITE" id="PS00455">
    <property type="entry name" value="AMP_BINDING"/>
    <property type="match status" value="1"/>
</dbReference>
<dbReference type="InterPro" id="IPR042099">
    <property type="entry name" value="ANL_N_sf"/>
</dbReference>
<dbReference type="SUPFAM" id="SSF56801">
    <property type="entry name" value="Acetyl-CoA synthetase-like"/>
    <property type="match status" value="1"/>
</dbReference>
<proteinExistence type="inferred from homology"/>
<dbReference type="Gene3D" id="3.40.50.12780">
    <property type="entry name" value="N-terminal domain of ligase-like"/>
    <property type="match status" value="1"/>
</dbReference>
<sequence>MYPGDHALRAPERPALIMANEGRVVTYRELDERSRLVAGALREHGAGRGDVVLVAWENDVRWGEVVWACLRAGLVVAPVNTHLGPDELAPLITQAAPTVVVTSARLAATVGAALDRAQWRAGCLVADAPRPESRGWADYERAVSRATPLPAADEAAGARLLFSSGTTGRPKALRQPVPDAHPRDLPLRLGPLLSRLGFDTPDPVYLSTGPAYHAAPFAFLQTVHQLGGAVVLMERFDPAAALRAIERHRVTHSQWVPTMFVRLLRLPQAERDRHDLSSHRVAVHSGAPCSPDVKEAMLEWWGPILHEYYGASEGYGHTAIGPAEWRAHRGSVGTAVRGRLHILDDDGAELPVGSVGAVWFEPPPTPQGPAPRSAWGAVGDLGRLDDDGYLYLTGRAGQTIISGGVNIYPREVEDVLITHPDVADVAVIGVPDTEFGESVRAIVQPEPGRAGDDALAEDLITLARARLAHFKCPRAVDFVDRLPRTATGKLLLAPLRAAYWPEQTP</sequence>
<feature type="domain" description="AMP-binding enzyme C-terminal" evidence="4">
    <location>
        <begin position="411"/>
        <end position="489"/>
    </location>
</feature>
<evidence type="ECO:0000256" key="2">
    <source>
        <dbReference type="ARBA" id="ARBA00022598"/>
    </source>
</evidence>
<organism evidence="5 6">
    <name type="scientific">Xylanimonas ulmi</name>
    <dbReference type="NCBI Taxonomy" id="228973"/>
    <lineage>
        <taxon>Bacteria</taxon>
        <taxon>Bacillati</taxon>
        <taxon>Actinomycetota</taxon>
        <taxon>Actinomycetes</taxon>
        <taxon>Micrococcales</taxon>
        <taxon>Promicromonosporaceae</taxon>
        <taxon>Xylanimonas</taxon>
    </lineage>
</organism>
<dbReference type="Proteomes" id="UP000293852">
    <property type="component" value="Unassembled WGS sequence"/>
</dbReference>
<dbReference type="EMBL" id="SGWX01000001">
    <property type="protein sequence ID" value="RZS61370.1"/>
    <property type="molecule type" value="Genomic_DNA"/>
</dbReference>
<gene>
    <name evidence="5" type="ORF">EV386_1669</name>
</gene>
<dbReference type="RefSeq" id="WP_130413998.1">
    <property type="nucleotide sequence ID" value="NZ_SGWX01000001.1"/>
</dbReference>
<dbReference type="InterPro" id="IPR025110">
    <property type="entry name" value="AMP-bd_C"/>
</dbReference>
<dbReference type="InterPro" id="IPR000873">
    <property type="entry name" value="AMP-dep_synth/lig_dom"/>
</dbReference>
<dbReference type="GO" id="GO:0031956">
    <property type="term" value="F:medium-chain fatty acid-CoA ligase activity"/>
    <property type="evidence" value="ECO:0007669"/>
    <property type="project" value="TreeGrafter"/>
</dbReference>
<dbReference type="OrthoDB" id="9803968at2"/>
<protein>
    <submittedName>
        <fullName evidence="5">Fatty-acyl-CoA synthase</fullName>
    </submittedName>
</protein>
<keyword evidence="2" id="KW-0436">Ligase</keyword>
<dbReference type="InterPro" id="IPR020845">
    <property type="entry name" value="AMP-binding_CS"/>
</dbReference>
<dbReference type="Gene3D" id="3.30.300.30">
    <property type="match status" value="1"/>
</dbReference>
<reference evidence="5 6" key="1">
    <citation type="submission" date="2019-02" db="EMBL/GenBank/DDBJ databases">
        <title>Sequencing the genomes of 1000 actinobacteria strains.</title>
        <authorList>
            <person name="Klenk H.-P."/>
        </authorList>
    </citation>
    <scope>NUCLEOTIDE SEQUENCE [LARGE SCALE GENOMIC DNA]</scope>
    <source>
        <strain evidence="5 6">DSM 16932</strain>
    </source>
</reference>
<dbReference type="Pfam" id="PF00501">
    <property type="entry name" value="AMP-binding"/>
    <property type="match status" value="1"/>
</dbReference>
<evidence type="ECO:0000259" key="3">
    <source>
        <dbReference type="Pfam" id="PF00501"/>
    </source>
</evidence>
<evidence type="ECO:0000313" key="6">
    <source>
        <dbReference type="Proteomes" id="UP000293852"/>
    </source>
</evidence>